<evidence type="ECO:0000256" key="8">
    <source>
        <dbReference type="SAM" id="MobiDB-lite"/>
    </source>
</evidence>
<keyword evidence="5 7" id="KW-0687">Ribonucleoprotein</keyword>
<evidence type="ECO:0000256" key="2">
    <source>
        <dbReference type="ARBA" id="ARBA00022730"/>
    </source>
</evidence>
<comment type="similarity">
    <text evidence="7">Belongs to the bacterial ribosomal protein bS20 family.</text>
</comment>
<evidence type="ECO:0000313" key="9">
    <source>
        <dbReference type="EMBL" id="UTC24380.1"/>
    </source>
</evidence>
<dbReference type="HAMAP" id="MF_00500">
    <property type="entry name" value="Ribosomal_bS20"/>
    <property type="match status" value="1"/>
</dbReference>
<comment type="function">
    <text evidence="1 7">Binds directly to 16S ribosomal RNA.</text>
</comment>
<evidence type="ECO:0000256" key="5">
    <source>
        <dbReference type="ARBA" id="ARBA00023274"/>
    </source>
</evidence>
<dbReference type="EMBL" id="CP092900">
    <property type="protein sequence ID" value="UTC24380.1"/>
    <property type="molecule type" value="Genomic_DNA"/>
</dbReference>
<reference evidence="9 10" key="1">
    <citation type="journal article" date="2022" name="Nat. Microbiol.">
        <title>The microbiome of a bacterivorous marine choanoflagellate contains a resource-demanding obligate bacterial associate.</title>
        <authorList>
            <person name="Needham D.M."/>
            <person name="Poirier C."/>
            <person name="Bachy C."/>
            <person name="George E.E."/>
            <person name="Wilken S."/>
            <person name="Yung C.C.M."/>
            <person name="Limardo A.J."/>
            <person name="Morando M."/>
            <person name="Sudek L."/>
            <person name="Malmstrom R.R."/>
            <person name="Keeling P.J."/>
            <person name="Santoro A.E."/>
            <person name="Worden A.Z."/>
        </authorList>
    </citation>
    <scope>NUCLEOTIDE SEQUENCE [LARGE SCALE GENOMIC DNA]</scope>
    <source>
        <strain evidence="9 10">Comchoano-1</strain>
    </source>
</reference>
<evidence type="ECO:0000313" key="10">
    <source>
        <dbReference type="Proteomes" id="UP001055955"/>
    </source>
</evidence>
<dbReference type="InterPro" id="IPR036510">
    <property type="entry name" value="Ribosomal_bS20_sf"/>
</dbReference>
<evidence type="ECO:0000256" key="7">
    <source>
        <dbReference type="HAMAP-Rule" id="MF_00500"/>
    </source>
</evidence>
<sequence length="78" mass="8931">MANSKQATKRLRQSEKRRTVNKSTKSALLTLLKKFRSNPTVELFRSLQKKMAQASAKNILPQGRANRLIKRAHQRLAS</sequence>
<dbReference type="NCBIfam" id="TIGR00029">
    <property type="entry name" value="S20"/>
    <property type="match status" value="1"/>
</dbReference>
<keyword evidence="3 7" id="KW-0694">RNA-binding</keyword>
<gene>
    <name evidence="7 9" type="primary">rpsT</name>
    <name evidence="9" type="ORF">MMH89_04000</name>
</gene>
<dbReference type="Proteomes" id="UP001055955">
    <property type="component" value="Chromosome"/>
</dbReference>
<keyword evidence="4 7" id="KW-0689">Ribosomal protein</keyword>
<evidence type="ECO:0000256" key="6">
    <source>
        <dbReference type="ARBA" id="ARBA00035136"/>
    </source>
</evidence>
<protein>
    <recommendedName>
        <fullName evidence="6 7">Small ribosomal subunit protein bS20</fullName>
    </recommendedName>
</protein>
<dbReference type="GO" id="GO:0005840">
    <property type="term" value="C:ribosome"/>
    <property type="evidence" value="ECO:0007669"/>
    <property type="project" value="UniProtKB-KW"/>
</dbReference>
<keyword evidence="10" id="KW-1185">Reference proteome</keyword>
<organism evidence="9 10">
    <name type="scientific">Candidatus Comchoanobacter bicostacola</name>
    <dbReference type="NCBI Taxonomy" id="2919598"/>
    <lineage>
        <taxon>Bacteria</taxon>
        <taxon>Pseudomonadati</taxon>
        <taxon>Pseudomonadota</taxon>
        <taxon>Gammaproteobacteria</taxon>
        <taxon>Candidatus Comchoanobacterales</taxon>
        <taxon>Candidatus Comchoanobacteraceae</taxon>
        <taxon>Candidatus Comchoanobacter</taxon>
    </lineage>
</organism>
<dbReference type="Gene3D" id="1.20.58.110">
    <property type="entry name" value="Ribosomal protein S20"/>
    <property type="match status" value="1"/>
</dbReference>
<accession>A0ABY5DJK7</accession>
<name>A0ABY5DJK7_9GAMM</name>
<evidence type="ECO:0000256" key="4">
    <source>
        <dbReference type="ARBA" id="ARBA00022980"/>
    </source>
</evidence>
<dbReference type="RefSeq" id="WP_258568163.1">
    <property type="nucleotide sequence ID" value="NZ_CP092900.1"/>
</dbReference>
<proteinExistence type="inferred from homology"/>
<dbReference type="SUPFAM" id="SSF46992">
    <property type="entry name" value="Ribosomal protein S20"/>
    <property type="match status" value="1"/>
</dbReference>
<dbReference type="InterPro" id="IPR002583">
    <property type="entry name" value="Ribosomal_bS20"/>
</dbReference>
<feature type="region of interest" description="Disordered" evidence="8">
    <location>
        <begin position="1"/>
        <end position="24"/>
    </location>
</feature>
<evidence type="ECO:0000256" key="1">
    <source>
        <dbReference type="ARBA" id="ARBA00003134"/>
    </source>
</evidence>
<evidence type="ECO:0000256" key="3">
    <source>
        <dbReference type="ARBA" id="ARBA00022884"/>
    </source>
</evidence>
<dbReference type="Pfam" id="PF01649">
    <property type="entry name" value="Ribosomal_S20p"/>
    <property type="match status" value="1"/>
</dbReference>
<keyword evidence="2 7" id="KW-0699">rRNA-binding</keyword>